<dbReference type="Proteomes" id="UP001165190">
    <property type="component" value="Unassembled WGS sequence"/>
</dbReference>
<keyword evidence="2" id="KW-0446">Lipid-binding</keyword>
<keyword evidence="2" id="KW-0813">Transport</keyword>
<protein>
    <recommendedName>
        <fullName evidence="2">Non-specific lipid-transfer protein</fullName>
    </recommendedName>
</protein>
<dbReference type="CDD" id="cd01960">
    <property type="entry name" value="nsLTP1"/>
    <property type="match status" value="1"/>
</dbReference>
<keyword evidence="6" id="KW-1185">Reference proteome</keyword>
<keyword evidence="3" id="KW-0732">Signal</keyword>
<feature type="chain" id="PRO_5040973888" description="Non-specific lipid-transfer protein" evidence="3">
    <location>
        <begin position="28"/>
        <end position="119"/>
    </location>
</feature>
<comment type="caution">
    <text evidence="5">The sequence shown here is derived from an EMBL/GenBank/DDBJ whole genome shotgun (WGS) entry which is preliminary data.</text>
</comment>
<proteinExistence type="inferred from homology"/>
<name>A0A9W7MF25_HIBTR</name>
<gene>
    <name evidence="5" type="ORF">HRI_003832000</name>
</gene>
<dbReference type="GO" id="GO:0008289">
    <property type="term" value="F:lipid binding"/>
    <property type="evidence" value="ECO:0007669"/>
    <property type="project" value="UniProtKB-KW"/>
</dbReference>
<dbReference type="InterPro" id="IPR036312">
    <property type="entry name" value="Bifun_inhib/LTP/seed_sf"/>
</dbReference>
<dbReference type="OrthoDB" id="1890443at2759"/>
<dbReference type="AlphaFoldDB" id="A0A9W7MF25"/>
<evidence type="ECO:0000313" key="6">
    <source>
        <dbReference type="Proteomes" id="UP001165190"/>
    </source>
</evidence>
<dbReference type="SMART" id="SM00499">
    <property type="entry name" value="AAI"/>
    <property type="match status" value="1"/>
</dbReference>
<reference evidence="5" key="1">
    <citation type="submission" date="2023-05" db="EMBL/GenBank/DDBJ databases">
        <title>Genome and transcriptome analyses reveal genes involved in the formation of fine ridges on petal epidermal cells in Hibiscus trionum.</title>
        <authorList>
            <person name="Koshimizu S."/>
            <person name="Masuda S."/>
            <person name="Ishii T."/>
            <person name="Shirasu K."/>
            <person name="Hoshino A."/>
            <person name="Arita M."/>
        </authorList>
    </citation>
    <scope>NUCLEOTIDE SEQUENCE</scope>
    <source>
        <strain evidence="5">Hamamatsu line</strain>
    </source>
</reference>
<organism evidence="5 6">
    <name type="scientific">Hibiscus trionum</name>
    <name type="common">Flower of an hour</name>
    <dbReference type="NCBI Taxonomy" id="183268"/>
    <lineage>
        <taxon>Eukaryota</taxon>
        <taxon>Viridiplantae</taxon>
        <taxon>Streptophyta</taxon>
        <taxon>Embryophyta</taxon>
        <taxon>Tracheophyta</taxon>
        <taxon>Spermatophyta</taxon>
        <taxon>Magnoliopsida</taxon>
        <taxon>eudicotyledons</taxon>
        <taxon>Gunneridae</taxon>
        <taxon>Pentapetalae</taxon>
        <taxon>rosids</taxon>
        <taxon>malvids</taxon>
        <taxon>Malvales</taxon>
        <taxon>Malvaceae</taxon>
        <taxon>Malvoideae</taxon>
        <taxon>Hibiscus</taxon>
    </lineage>
</organism>
<evidence type="ECO:0000313" key="5">
    <source>
        <dbReference type="EMBL" id="GMJ01628.1"/>
    </source>
</evidence>
<dbReference type="PANTHER" id="PTHR33076">
    <property type="entry name" value="NON-SPECIFIC LIPID-TRANSFER PROTEIN 2-RELATED"/>
    <property type="match status" value="1"/>
</dbReference>
<dbReference type="InterPro" id="IPR016140">
    <property type="entry name" value="Bifunc_inhib/LTP/seed_store"/>
</dbReference>
<evidence type="ECO:0000259" key="4">
    <source>
        <dbReference type="SMART" id="SM00499"/>
    </source>
</evidence>
<evidence type="ECO:0000256" key="1">
    <source>
        <dbReference type="ARBA" id="ARBA00009748"/>
    </source>
</evidence>
<sequence length="119" mass="12194">MATSLVPKLLSLMLLVSVALEVEPAEAAMTCGSVVSNLLPCMSYVSTGGPLPAACCSGVKTLYGEAQTSDDLQSVCKCIKSAVNGLSYSDENLDRAAGIPGKCGLSIPYKISPSTDCSK</sequence>
<dbReference type="InterPro" id="IPR000528">
    <property type="entry name" value="Plant_nsLTP"/>
</dbReference>
<comment type="similarity">
    <text evidence="1 2">Belongs to the plant LTP family.</text>
</comment>
<feature type="signal peptide" evidence="3">
    <location>
        <begin position="1"/>
        <end position="27"/>
    </location>
</feature>
<dbReference type="EMBL" id="BSYR01000035">
    <property type="protein sequence ID" value="GMJ01628.1"/>
    <property type="molecule type" value="Genomic_DNA"/>
</dbReference>
<dbReference type="PRINTS" id="PR00382">
    <property type="entry name" value="LIPIDTRNSFER"/>
</dbReference>
<evidence type="ECO:0000256" key="3">
    <source>
        <dbReference type="SAM" id="SignalP"/>
    </source>
</evidence>
<dbReference type="Pfam" id="PF00234">
    <property type="entry name" value="Tryp_alpha_amyl"/>
    <property type="match status" value="1"/>
</dbReference>
<evidence type="ECO:0000256" key="2">
    <source>
        <dbReference type="RuleBase" id="RU000628"/>
    </source>
</evidence>
<feature type="domain" description="Bifunctional inhibitor/plant lipid transfer protein/seed storage helical" evidence="4">
    <location>
        <begin position="31"/>
        <end position="117"/>
    </location>
</feature>
<dbReference type="GO" id="GO:0006869">
    <property type="term" value="P:lipid transport"/>
    <property type="evidence" value="ECO:0007669"/>
    <property type="project" value="InterPro"/>
</dbReference>
<comment type="function">
    <text evidence="2">Plant non-specific lipid-transfer proteins transfer phospholipids as well as galactolipids across membranes. May play a role in wax or cutin deposition in the cell walls of expanding epidermal cells and certain secretory tissues.</text>
</comment>
<accession>A0A9W7MF25</accession>
<dbReference type="Gene3D" id="1.10.110.10">
    <property type="entry name" value="Plant lipid-transfer and hydrophobic proteins"/>
    <property type="match status" value="1"/>
</dbReference>
<dbReference type="SUPFAM" id="SSF47699">
    <property type="entry name" value="Bifunctional inhibitor/lipid-transfer protein/seed storage 2S albumin"/>
    <property type="match status" value="1"/>
</dbReference>